<dbReference type="EMBL" id="JAPUFD010000012">
    <property type="protein sequence ID" value="MDI1490783.1"/>
    <property type="molecule type" value="Genomic_DNA"/>
</dbReference>
<evidence type="ECO:0000313" key="2">
    <source>
        <dbReference type="Proteomes" id="UP001161017"/>
    </source>
</evidence>
<evidence type="ECO:0000313" key="1">
    <source>
        <dbReference type="EMBL" id="MDI1490783.1"/>
    </source>
</evidence>
<sequence length="125" mass="13855">MKEKTQETGSNFPVEHFKMRDLVVAGDEASFSHCRHDGLISGEECTFFHARPTPTQRQRSKNATSGIVDSTIFNTVSAISHESAGEYVDKNLLGNFRTWAEPEVSEKRPLRALLTKVSSGGREGD</sequence>
<comment type="caution">
    <text evidence="1">The sequence shown here is derived from an EMBL/GenBank/DDBJ whole genome shotgun (WGS) entry which is preliminary data.</text>
</comment>
<keyword evidence="2" id="KW-1185">Reference proteome</keyword>
<accession>A0AA43QQI6</accession>
<organism evidence="1 2">
    <name type="scientific">Ramalina farinacea</name>
    <dbReference type="NCBI Taxonomy" id="258253"/>
    <lineage>
        <taxon>Eukaryota</taxon>
        <taxon>Fungi</taxon>
        <taxon>Dikarya</taxon>
        <taxon>Ascomycota</taxon>
        <taxon>Pezizomycotina</taxon>
        <taxon>Lecanoromycetes</taxon>
        <taxon>OSLEUM clade</taxon>
        <taxon>Lecanoromycetidae</taxon>
        <taxon>Lecanorales</taxon>
        <taxon>Lecanorineae</taxon>
        <taxon>Ramalinaceae</taxon>
        <taxon>Ramalina</taxon>
    </lineage>
</organism>
<dbReference type="AlphaFoldDB" id="A0AA43QQI6"/>
<name>A0AA43QQI6_9LECA</name>
<protein>
    <submittedName>
        <fullName evidence="1">Uncharacterized protein</fullName>
    </submittedName>
</protein>
<reference evidence="1" key="1">
    <citation type="journal article" date="2023" name="Genome Biol. Evol.">
        <title>First Whole Genome Sequence and Flow Cytometry Genome Size Data for the Lichen-Forming Fungus Ramalina farinacea (Ascomycota).</title>
        <authorList>
            <person name="Llewellyn T."/>
            <person name="Mian S."/>
            <person name="Hill R."/>
            <person name="Leitch I.J."/>
            <person name="Gaya E."/>
        </authorList>
    </citation>
    <scope>NUCLEOTIDE SEQUENCE</scope>
    <source>
        <strain evidence="1">LIQ254RAFAR</strain>
    </source>
</reference>
<proteinExistence type="predicted"/>
<dbReference type="Proteomes" id="UP001161017">
    <property type="component" value="Unassembled WGS sequence"/>
</dbReference>
<gene>
    <name evidence="1" type="ORF">OHK93_001987</name>
</gene>